<evidence type="ECO:0000256" key="3">
    <source>
        <dbReference type="SAM" id="MobiDB-lite"/>
    </source>
</evidence>
<dbReference type="InterPro" id="IPR015943">
    <property type="entry name" value="WD40/YVTN_repeat-like_dom_sf"/>
</dbReference>
<organism evidence="5 6">
    <name type="scientific">Cladobotryum mycophilum</name>
    <dbReference type="NCBI Taxonomy" id="491253"/>
    <lineage>
        <taxon>Eukaryota</taxon>
        <taxon>Fungi</taxon>
        <taxon>Dikarya</taxon>
        <taxon>Ascomycota</taxon>
        <taxon>Pezizomycotina</taxon>
        <taxon>Sordariomycetes</taxon>
        <taxon>Hypocreomycetidae</taxon>
        <taxon>Hypocreales</taxon>
        <taxon>Hypocreaceae</taxon>
        <taxon>Cladobotryum</taxon>
    </lineage>
</organism>
<dbReference type="Pfam" id="PF17100">
    <property type="entry name" value="NACHT_N"/>
    <property type="match status" value="1"/>
</dbReference>
<dbReference type="InterPro" id="IPR031359">
    <property type="entry name" value="NACHT_N"/>
</dbReference>
<dbReference type="Proteomes" id="UP001338125">
    <property type="component" value="Unassembled WGS sequence"/>
</dbReference>
<accession>A0ABR0SBA7</accession>
<keyword evidence="6" id="KW-1185">Reference proteome</keyword>
<dbReference type="PROSITE" id="PS50837">
    <property type="entry name" value="NACHT"/>
    <property type="match status" value="1"/>
</dbReference>
<dbReference type="InterPro" id="IPR056884">
    <property type="entry name" value="NPHP3-like_N"/>
</dbReference>
<feature type="coiled-coil region" evidence="2">
    <location>
        <begin position="605"/>
        <end position="639"/>
    </location>
</feature>
<feature type="region of interest" description="Disordered" evidence="3">
    <location>
        <begin position="1"/>
        <end position="22"/>
    </location>
</feature>
<evidence type="ECO:0000313" key="6">
    <source>
        <dbReference type="Proteomes" id="UP001338125"/>
    </source>
</evidence>
<protein>
    <submittedName>
        <fullName evidence="5">Vegetative incompatibility protein HET-E-1</fullName>
    </submittedName>
</protein>
<reference evidence="5 6" key="1">
    <citation type="submission" date="2024-01" db="EMBL/GenBank/DDBJ databases">
        <title>Complete genome of Cladobotryum mycophilum ATHUM6906.</title>
        <authorList>
            <person name="Christinaki A.C."/>
            <person name="Myridakis A.I."/>
            <person name="Kouvelis V.N."/>
        </authorList>
    </citation>
    <scope>NUCLEOTIDE SEQUENCE [LARGE SCALE GENOMIC DNA]</scope>
    <source>
        <strain evidence="5 6">ATHUM6906</strain>
    </source>
</reference>
<dbReference type="Gene3D" id="2.130.10.10">
    <property type="entry name" value="YVTN repeat-like/Quinoprotein amine dehydrogenase"/>
    <property type="match status" value="1"/>
</dbReference>
<feature type="region of interest" description="Disordered" evidence="3">
    <location>
        <begin position="34"/>
        <end position="60"/>
    </location>
</feature>
<keyword evidence="2" id="KW-0175">Coiled coil</keyword>
<dbReference type="InterPro" id="IPR001680">
    <property type="entry name" value="WD40_rpt"/>
</dbReference>
<feature type="compositionally biased region" description="Low complexity" evidence="3">
    <location>
        <begin position="40"/>
        <end position="51"/>
    </location>
</feature>
<feature type="domain" description="NACHT" evidence="4">
    <location>
        <begin position="695"/>
        <end position="838"/>
    </location>
</feature>
<name>A0ABR0SBA7_9HYPO</name>
<comment type="caution">
    <text evidence="5">The sequence shown here is derived from an EMBL/GenBank/DDBJ whole genome shotgun (WGS) entry which is preliminary data.</text>
</comment>
<sequence>MSTPNLPSPDAPPGAVVPGSPPFYVFTATGATQWDYPTDPSSHQAPPASQPLYTPTPEGVDAPVQDGDRGLGKTALAIGGGFLTAASLGPLGHKFGAKMAAFFGDKVQHHDNPPPAPQAQVHVYPVYVPGPQAAPPPYHSQPPPMTPNHGYFAASMAPGMAPGMTPPMSPPMSPPIAMNSSGPSPFASHIAPPLYIYGAAFADRDVTQMVRSLITPQQTLALTGEALVKQLGDPWPETERKMFNVLYAYGDRPMEFIAAEPVDRTTTGLIEIKHEAISKKRMEFCQPPPSRIIACVWGTENALTMQRREQLEKDGEMEGSEEILGKGGFGAGSLEHWSAITGWRREVLPSHVAERAARCVFRGIRSPSGLDVLLEWKNGRLTVFCCRKDNDQESLKRDVQDLWKQAFSKLEHEDPKMMKNFKKLMKEELKEMDSPKWTELNSVEDWKLMERFVSNQLSHATNPAKAKNLERMDQSLRIIRGIMEVVNEPMKLVPHVAAPWTGVNVAVILISNPISERKANLDGLNSVVGKLNWYRKFSELLFPSCDEEYAISSLENELKMSMVDLFQKFLSYQIKSILLQHSNKIAVAFRESVKFDDWKQRIKDIEDAEIDLDRKIVQFQRLKEREEQKESKMEEKRMRCLNALGVSDPKDDKNRILQDKGGLVPGCCSWIFENKHQEQPEQGGFSKWLEDPEQRIFWVTGSAGKGETVILCDIIQRLEKRCKKGSLFYFFCEASKSHAADYNAVSLRGLIYAIVYELEQLTHHFQEKWEKNQQLFKDANTRLASYNILKAILADEAMKEAIIVIDALDECGSDLDLLIELVKNTPTVKWVISSRSNSREVDERLSSALQCQRVSLEDSKELVSNAITIYINEQVEELRKLKGYRDETSRKIERYLTDHAEGTFLWVALACRELRDSDTDGDDLEDLKGLPRGLDSLYNRIMEKIRTSKAQHHFRLILSVSLVAPRSITLEEFLLLVTSWKTLNQSTGTEQLKRMVENFSKGLSAGEKSNEMPLPGINNDIFQQCLTLMGKYLRRDMLRLKHPGAKATEAKLGLGRLNPIAYACTYWAKHVECVDHADDICNDTKDLIQNFLEGHFLHWMETLSLLGKLSSGAMALQKLKDFADEHQMQDLSQLVWDAYRFFLIFRKAIEEAPLQVYTSALLFSPTCSRIKELFAHEAPKWVISQSYVSKQWPSYLHTIEGLPGFRRKVVYSEDGSKLMSVSCRDVDIRDTITSACLQKIYAPTHQDQKPIDEAFCFALSKDGAKVAWGWRESSHVPIKILDITMGTWVDTHHSHDNIHSLIFFKIGDRLASISNDCIMIWDVKRGSLFCQLPYNRIAQCCFLGDSALCALALNEDNEPIKLWCTETGSCVKEILPEDGTSVTSLVSFPNDPSRLFVCSSNGKARIWDLELEETVFNFRDTFYKPRTVTISEDGNAIAITVELHRAVDI</sequence>
<dbReference type="EMBL" id="JAVFKD010000015">
    <property type="protein sequence ID" value="KAK5989456.1"/>
    <property type="molecule type" value="Genomic_DNA"/>
</dbReference>
<dbReference type="Pfam" id="PF24883">
    <property type="entry name" value="NPHP3_N"/>
    <property type="match status" value="1"/>
</dbReference>
<feature type="compositionally biased region" description="Pro residues" evidence="3">
    <location>
        <begin position="1"/>
        <end position="12"/>
    </location>
</feature>
<evidence type="ECO:0000313" key="5">
    <source>
        <dbReference type="EMBL" id="KAK5989456.1"/>
    </source>
</evidence>
<evidence type="ECO:0000256" key="2">
    <source>
        <dbReference type="SAM" id="Coils"/>
    </source>
</evidence>
<dbReference type="InterPro" id="IPR007111">
    <property type="entry name" value="NACHT_NTPase"/>
</dbReference>
<keyword evidence="1" id="KW-0677">Repeat</keyword>
<evidence type="ECO:0000259" key="4">
    <source>
        <dbReference type="PROSITE" id="PS50837"/>
    </source>
</evidence>
<evidence type="ECO:0000256" key="1">
    <source>
        <dbReference type="ARBA" id="ARBA00022737"/>
    </source>
</evidence>
<proteinExistence type="predicted"/>
<dbReference type="SMART" id="SM00320">
    <property type="entry name" value="WD40"/>
    <property type="match status" value="2"/>
</dbReference>
<dbReference type="PANTHER" id="PTHR10039">
    <property type="entry name" value="AMELOGENIN"/>
    <property type="match status" value="1"/>
</dbReference>
<dbReference type="SUPFAM" id="SSF69322">
    <property type="entry name" value="Tricorn protease domain 2"/>
    <property type="match status" value="1"/>
</dbReference>
<dbReference type="InterPro" id="IPR027417">
    <property type="entry name" value="P-loop_NTPase"/>
</dbReference>
<dbReference type="Gene3D" id="3.40.50.300">
    <property type="entry name" value="P-loop containing nucleotide triphosphate hydrolases"/>
    <property type="match status" value="1"/>
</dbReference>
<gene>
    <name evidence="5" type="ORF">PT974_10975</name>
</gene>